<feature type="region of interest" description="Disordered" evidence="2">
    <location>
        <begin position="462"/>
        <end position="486"/>
    </location>
</feature>
<dbReference type="OrthoDB" id="3359845at2759"/>
<comment type="caution">
    <text evidence="5">The sequence shown here is derived from an EMBL/GenBank/DDBJ whole genome shotgun (WGS) entry which is preliminary data.</text>
</comment>
<reference evidence="5" key="1">
    <citation type="submission" date="2021-02" db="EMBL/GenBank/DDBJ databases">
        <title>Psilocybe cubensis genome.</title>
        <authorList>
            <person name="Mckernan K.J."/>
            <person name="Crawford S."/>
            <person name="Trippe A."/>
            <person name="Kane L.T."/>
            <person name="Mclaughlin S."/>
        </authorList>
    </citation>
    <scope>NUCLEOTIDE SEQUENCE [LARGE SCALE GENOMIC DNA]</scope>
    <source>
        <strain evidence="5">MGC-MH-2018</strain>
    </source>
</reference>
<organism evidence="5">
    <name type="scientific">Psilocybe cubensis</name>
    <name type="common">Psychedelic mushroom</name>
    <name type="synonym">Stropharia cubensis</name>
    <dbReference type="NCBI Taxonomy" id="181762"/>
    <lineage>
        <taxon>Eukaryota</taxon>
        <taxon>Fungi</taxon>
        <taxon>Dikarya</taxon>
        <taxon>Basidiomycota</taxon>
        <taxon>Agaricomycotina</taxon>
        <taxon>Agaricomycetes</taxon>
        <taxon>Agaricomycetidae</taxon>
        <taxon>Agaricales</taxon>
        <taxon>Agaricineae</taxon>
        <taxon>Strophariaceae</taxon>
        <taxon>Psilocybe</taxon>
    </lineage>
</organism>
<evidence type="ECO:0000256" key="3">
    <source>
        <dbReference type="SAM" id="Phobius"/>
    </source>
</evidence>
<evidence type="ECO:0000256" key="2">
    <source>
        <dbReference type="SAM" id="MobiDB-lite"/>
    </source>
</evidence>
<dbReference type="Pfam" id="PF24494">
    <property type="entry name" value="DUF7587"/>
    <property type="match status" value="1"/>
</dbReference>
<keyword evidence="3" id="KW-0472">Membrane</keyword>
<feature type="transmembrane region" description="Helical" evidence="3">
    <location>
        <begin position="809"/>
        <end position="827"/>
    </location>
</feature>
<gene>
    <name evidence="5" type="ORF">JR316_009278</name>
</gene>
<sequence>MTSYFDDPDSEIRPLPQCGFGADVDFNTLIQSNRFLFRVYTPKERSPFYDDTEPFFVAPRFDEQFVRSPVDLPKVKFSEPFIGSYADVARHMEWTTRSTSSYISTSFSFSWSIWEAVRRYYQGVKKDVEIAIIDSTALGGRAATAIQLMQKSTPSERTEQYWKWYRFSQDSQSVLVYGMIPRTAVLASVPLIQILRKMPSYFLRQDVQIISGNPLDLVAWNFALRKHNYRQFCQDMSKLFLARPAEVRLRDSTAGCVRLALSFLRPFFHRVVQSDFEIAISYLRNLSITISQWPGGEWLRDHKEIRRIIDSMVLALAEELREKYLDEKQEEMARLQLVINGLQQEVDAQKANTTILHLNLVDDDSDDEFAVDFGESEEPTLVTPSVLPIVEKPSSLYIPIVTVQPRIPPAFQTPITPPESPRNSLFVTAVSGSVNNVIPSPLAKEYVDDVGQASNEVVPVEAPLSAVSEEPASPPPTPPVHSTILPPVSLSPIEEEAFCEEEETPNGQEWIDSSSKDLVDQTLELLQDDAGCANKHDTSDPLAQENLHGEVSVDALHYGDDLSHTEDEDDGEETELEPETEHEHYLPPTSSNSWAMIHHVRPKVSSFSSTHSSIASMDTLIDPGEGSFHLKRLSITSADSFEFVPPYSSFRSFNIPSQTVSFSEPPSRAPLTPILNPVDIPLPPSPIPSLDSICLTSSLSSASSHLSSTPASPRSQSASLESRSSSPSPLAQHSVQSSTHSSPHSSPSSATTPLPLELHLPVIPAALLIPPKARISLLSPLPEAHDVDDEDEDDPKSKGVRPTRVVETASYLVGGFLVGAFITLFLFSTQRRQLLALT</sequence>
<feature type="compositionally biased region" description="Acidic residues" evidence="2">
    <location>
        <begin position="566"/>
        <end position="578"/>
    </location>
</feature>
<evidence type="ECO:0000259" key="4">
    <source>
        <dbReference type="Pfam" id="PF24494"/>
    </source>
</evidence>
<evidence type="ECO:0000256" key="1">
    <source>
        <dbReference type="SAM" id="Coils"/>
    </source>
</evidence>
<keyword evidence="3" id="KW-0812">Transmembrane</keyword>
<dbReference type="EMBL" id="JAFIQS010000009">
    <property type="protein sequence ID" value="KAG5165695.1"/>
    <property type="molecule type" value="Genomic_DNA"/>
</dbReference>
<feature type="region of interest" description="Disordered" evidence="2">
    <location>
        <begin position="561"/>
        <end position="591"/>
    </location>
</feature>
<feature type="coiled-coil region" evidence="1">
    <location>
        <begin position="314"/>
        <end position="352"/>
    </location>
</feature>
<evidence type="ECO:0000313" key="5">
    <source>
        <dbReference type="EMBL" id="KAG5165695.1"/>
    </source>
</evidence>
<proteinExistence type="predicted"/>
<keyword evidence="3" id="KW-1133">Transmembrane helix</keyword>
<accession>A0A8H8CHZ3</accession>
<feature type="domain" description="DUF7587" evidence="4">
    <location>
        <begin position="32"/>
        <end position="193"/>
    </location>
</feature>
<name>A0A8H8CHZ3_PSICU</name>
<dbReference type="AlphaFoldDB" id="A0A8H8CHZ3"/>
<feature type="region of interest" description="Disordered" evidence="2">
    <location>
        <begin position="704"/>
        <end position="752"/>
    </location>
</feature>
<dbReference type="InterPro" id="IPR056009">
    <property type="entry name" value="DUF7587"/>
</dbReference>
<protein>
    <recommendedName>
        <fullName evidence="4">DUF7587 domain-containing protein</fullName>
    </recommendedName>
</protein>
<keyword evidence="1" id="KW-0175">Coiled coil</keyword>